<dbReference type="InterPro" id="IPR032781">
    <property type="entry name" value="ABC_tran_Xtn"/>
</dbReference>
<dbReference type="RefSeq" id="WP_216801105.1">
    <property type="nucleotide sequence ID" value="NZ_CP076723.1"/>
</dbReference>
<feature type="domain" description="ABC transporter" evidence="3">
    <location>
        <begin position="319"/>
        <end position="534"/>
    </location>
</feature>
<dbReference type="Pfam" id="PF12848">
    <property type="entry name" value="ABC_tran_Xtn"/>
    <property type="match status" value="1"/>
</dbReference>
<gene>
    <name evidence="4" type="ORF">KP004_04005</name>
</gene>
<accession>A0ABX8JCE3</accession>
<organism evidence="4 5">
    <name type="scientific">Geomonas oryzisoli</name>
    <dbReference type="NCBI Taxonomy" id="2847992"/>
    <lineage>
        <taxon>Bacteria</taxon>
        <taxon>Pseudomonadati</taxon>
        <taxon>Thermodesulfobacteriota</taxon>
        <taxon>Desulfuromonadia</taxon>
        <taxon>Geobacterales</taxon>
        <taxon>Geobacteraceae</taxon>
        <taxon>Geomonas</taxon>
    </lineage>
</organism>
<dbReference type="InterPro" id="IPR051309">
    <property type="entry name" value="ABCF_ATPase"/>
</dbReference>
<dbReference type="InterPro" id="IPR003439">
    <property type="entry name" value="ABC_transporter-like_ATP-bd"/>
</dbReference>
<proteinExistence type="predicted"/>
<dbReference type="SMART" id="SM00382">
    <property type="entry name" value="AAA"/>
    <property type="match status" value="2"/>
</dbReference>
<protein>
    <submittedName>
        <fullName evidence="4">ATP-binding cassette domain-containing protein</fullName>
    </submittedName>
</protein>
<sequence length="544" mass="60953">MISASNVTLSYGKRVLFKDVNIKFTPGNCYGLIGANGAGKSTFLKILSGEIDADKGEISVGKGRIAVLKQDQFAYDEHTVFNTVIMGHKKLYEVMSEREAIYSKPEFSEEDGIRSAELEAEFAEMNGYEAESEAAVLLNGLGIPEELRGKLMKELEAGEKVRVLLAQALFGNPDVLLLDEPTNHLDLKSIAWLEDFLYRFNNTVIVVSHDRHFLNQVCTHIADIDFGRIQVYVGNYDFWYQASQLNLKQRQDEARKVQDKAAELKEFIQRFSSNASKAKQATSRKKLLEKLTIEDMPISSRKYPWVVFKPERPCGDIILEVKGLSKTVDGVQLFKDLDLMVRKGDKIAFVGSNSLAKTTLFQILAGELEPDEGTFRWGVTITNAYFPKENGDYFKGDLNLIEWLGQYSPPTEGESFARGFLGRMLFSGDEATKKTSVLSGGERVRCMLSRMMLTGANALILDEPTNHLDLESITALNNGLISYTEVVLFASHDHEFVSTVANRIIEITPAGIIDRDMNFDDYLEDADVIAERERLCNGHAELSL</sequence>
<dbReference type="GO" id="GO:0005524">
    <property type="term" value="F:ATP binding"/>
    <property type="evidence" value="ECO:0007669"/>
    <property type="project" value="UniProtKB-KW"/>
</dbReference>
<name>A0ABX8JCE3_9BACT</name>
<dbReference type="PANTHER" id="PTHR42855:SF2">
    <property type="entry name" value="DRUG RESISTANCE ABC TRANSPORTER,ATP-BINDING PROTEIN"/>
    <property type="match status" value="1"/>
</dbReference>
<evidence type="ECO:0000256" key="2">
    <source>
        <dbReference type="ARBA" id="ARBA00022840"/>
    </source>
</evidence>
<reference evidence="4 5" key="1">
    <citation type="submission" date="2021-06" db="EMBL/GenBank/DDBJ databases">
        <title>Gemonas diversity in paddy soil.</title>
        <authorList>
            <person name="Liu G."/>
        </authorList>
    </citation>
    <scope>NUCLEOTIDE SEQUENCE [LARGE SCALE GENOMIC DNA]</scope>
    <source>
        <strain evidence="4 5">RG10</strain>
    </source>
</reference>
<evidence type="ECO:0000313" key="5">
    <source>
        <dbReference type="Proteomes" id="UP000683557"/>
    </source>
</evidence>
<dbReference type="EMBL" id="CP076723">
    <property type="protein sequence ID" value="QWV94359.1"/>
    <property type="molecule type" value="Genomic_DNA"/>
</dbReference>
<evidence type="ECO:0000259" key="3">
    <source>
        <dbReference type="PROSITE" id="PS50893"/>
    </source>
</evidence>
<dbReference type="InterPro" id="IPR003593">
    <property type="entry name" value="AAA+_ATPase"/>
</dbReference>
<keyword evidence="1" id="KW-0547">Nucleotide-binding</keyword>
<dbReference type="Proteomes" id="UP000683557">
    <property type="component" value="Chromosome"/>
</dbReference>
<evidence type="ECO:0000313" key="4">
    <source>
        <dbReference type="EMBL" id="QWV94359.1"/>
    </source>
</evidence>
<dbReference type="PROSITE" id="PS50893">
    <property type="entry name" value="ABC_TRANSPORTER_2"/>
    <property type="match status" value="2"/>
</dbReference>
<feature type="domain" description="ABC transporter" evidence="3">
    <location>
        <begin position="2"/>
        <end position="251"/>
    </location>
</feature>
<keyword evidence="5" id="KW-1185">Reference proteome</keyword>
<keyword evidence="2 4" id="KW-0067">ATP-binding</keyword>
<dbReference type="PANTHER" id="PTHR42855">
    <property type="entry name" value="ABC TRANSPORTER ATP-BINDING SUBUNIT"/>
    <property type="match status" value="1"/>
</dbReference>
<evidence type="ECO:0000256" key="1">
    <source>
        <dbReference type="ARBA" id="ARBA00022741"/>
    </source>
</evidence>
<dbReference type="CDD" id="cd03221">
    <property type="entry name" value="ABCF_EF-3"/>
    <property type="match status" value="2"/>
</dbReference>
<dbReference type="Pfam" id="PF00005">
    <property type="entry name" value="ABC_tran"/>
    <property type="match status" value="2"/>
</dbReference>